<feature type="region of interest" description="Disordered" evidence="2">
    <location>
        <begin position="928"/>
        <end position="961"/>
    </location>
</feature>
<dbReference type="Proteomes" id="UP001591681">
    <property type="component" value="Unassembled WGS sequence"/>
</dbReference>
<evidence type="ECO:0000313" key="5">
    <source>
        <dbReference type="Proteomes" id="UP001591681"/>
    </source>
</evidence>
<organism evidence="4 5">
    <name type="scientific">Coilia grayii</name>
    <name type="common">Gray's grenadier anchovy</name>
    <dbReference type="NCBI Taxonomy" id="363190"/>
    <lineage>
        <taxon>Eukaryota</taxon>
        <taxon>Metazoa</taxon>
        <taxon>Chordata</taxon>
        <taxon>Craniata</taxon>
        <taxon>Vertebrata</taxon>
        <taxon>Euteleostomi</taxon>
        <taxon>Actinopterygii</taxon>
        <taxon>Neopterygii</taxon>
        <taxon>Teleostei</taxon>
        <taxon>Clupei</taxon>
        <taxon>Clupeiformes</taxon>
        <taxon>Clupeoidei</taxon>
        <taxon>Engraulidae</taxon>
        <taxon>Coilinae</taxon>
        <taxon>Coilia</taxon>
    </lineage>
</organism>
<reference evidence="4 5" key="1">
    <citation type="submission" date="2024-09" db="EMBL/GenBank/DDBJ databases">
        <title>A chromosome-level genome assembly of Gray's grenadier anchovy, Coilia grayii.</title>
        <authorList>
            <person name="Fu Z."/>
        </authorList>
    </citation>
    <scope>NUCLEOTIDE SEQUENCE [LARGE SCALE GENOMIC DNA]</scope>
    <source>
        <strain evidence="4">G4</strain>
        <tissue evidence="4">Muscle</tissue>
    </source>
</reference>
<feature type="compositionally biased region" description="Low complexity" evidence="2">
    <location>
        <begin position="249"/>
        <end position="275"/>
    </location>
</feature>
<dbReference type="PANTHER" id="PTHR14522:SF2">
    <property type="entry name" value="PROLINE-RICH PROTEIN 14"/>
    <property type="match status" value="1"/>
</dbReference>
<evidence type="ECO:0000256" key="2">
    <source>
        <dbReference type="SAM" id="MobiDB-lite"/>
    </source>
</evidence>
<evidence type="ECO:0000256" key="1">
    <source>
        <dbReference type="ARBA" id="ARBA00022553"/>
    </source>
</evidence>
<protein>
    <recommendedName>
        <fullName evidence="3">Tantalus-like domain-containing protein</fullName>
    </recommendedName>
</protein>
<feature type="compositionally biased region" description="Polar residues" evidence="2">
    <location>
        <begin position="543"/>
        <end position="564"/>
    </location>
</feature>
<feature type="compositionally biased region" description="Low complexity" evidence="2">
    <location>
        <begin position="321"/>
        <end position="331"/>
    </location>
</feature>
<name>A0ABD1KME0_9TELE</name>
<feature type="compositionally biased region" description="Pro residues" evidence="2">
    <location>
        <begin position="238"/>
        <end position="248"/>
    </location>
</feature>
<feature type="domain" description="Tantalus-like" evidence="3">
    <location>
        <begin position="1240"/>
        <end position="1297"/>
    </location>
</feature>
<feature type="compositionally biased region" description="Low complexity" evidence="2">
    <location>
        <begin position="339"/>
        <end position="348"/>
    </location>
</feature>
<dbReference type="Pfam" id="PF15386">
    <property type="entry name" value="Tantalus"/>
    <property type="match status" value="1"/>
</dbReference>
<feature type="compositionally biased region" description="Basic and acidic residues" evidence="2">
    <location>
        <begin position="28"/>
        <end position="37"/>
    </location>
</feature>
<feature type="region of interest" description="Disordered" evidence="2">
    <location>
        <begin position="1"/>
        <end position="90"/>
    </location>
</feature>
<evidence type="ECO:0000313" key="4">
    <source>
        <dbReference type="EMBL" id="KAL2100350.1"/>
    </source>
</evidence>
<keyword evidence="5" id="KW-1185">Reference proteome</keyword>
<feature type="compositionally biased region" description="Pro residues" evidence="2">
    <location>
        <begin position="349"/>
        <end position="360"/>
    </location>
</feature>
<feature type="region of interest" description="Disordered" evidence="2">
    <location>
        <begin position="692"/>
        <end position="804"/>
    </location>
</feature>
<keyword evidence="1" id="KW-0597">Phosphoprotein</keyword>
<dbReference type="PANTHER" id="PTHR14522">
    <property type="entry name" value="EMO2-RELATED"/>
    <property type="match status" value="1"/>
</dbReference>
<feature type="compositionally biased region" description="Basic and acidic residues" evidence="2">
    <location>
        <begin position="1153"/>
        <end position="1163"/>
    </location>
</feature>
<accession>A0ABD1KME0</accession>
<dbReference type="InterPro" id="IPR028149">
    <property type="entry name" value="Tantalus-like"/>
</dbReference>
<feature type="compositionally biased region" description="Basic and acidic residues" evidence="2">
    <location>
        <begin position="604"/>
        <end position="615"/>
    </location>
</feature>
<feature type="region of interest" description="Disordered" evidence="2">
    <location>
        <begin position="230"/>
        <end position="438"/>
    </location>
</feature>
<feature type="compositionally biased region" description="Pro residues" evidence="2">
    <location>
        <begin position="368"/>
        <end position="380"/>
    </location>
</feature>
<feature type="compositionally biased region" description="Polar residues" evidence="2">
    <location>
        <begin position="713"/>
        <end position="731"/>
    </location>
</feature>
<feature type="compositionally biased region" description="Polar residues" evidence="2">
    <location>
        <begin position="783"/>
        <end position="800"/>
    </location>
</feature>
<proteinExistence type="predicted"/>
<feature type="compositionally biased region" description="Low complexity" evidence="2">
    <location>
        <begin position="287"/>
        <end position="313"/>
    </location>
</feature>
<feature type="region of interest" description="Disordered" evidence="2">
    <location>
        <begin position="1124"/>
        <end position="1184"/>
    </location>
</feature>
<feature type="compositionally biased region" description="Low complexity" evidence="2">
    <location>
        <begin position="773"/>
        <end position="782"/>
    </location>
</feature>
<dbReference type="InterPro" id="IPR026320">
    <property type="entry name" value="PRR14"/>
</dbReference>
<feature type="compositionally biased region" description="Pro residues" evidence="2">
    <location>
        <begin position="276"/>
        <end position="286"/>
    </location>
</feature>
<sequence length="1360" mass="142598">MLLSSDPRSPPQGPVSTSGPRPLGPALHTDRRVRETGGAEGGKATAAELHWPPEAKARQQQAVEGGHGQAVPTHRKQCGGSAEASHSGMAAAVSTTGLDGSRAFGRQTEREPDPQVFVTYRRAKGRGHTSYCEEEGTQRLLSAWADPPPACPPAAQATPGSAGGQLGALERVLTAHQAEMKSLLSGALGSLSQRLELLEHRMDRLCEQSAAHGSSLDLLYSRLGQLGRGLGSASALSSPPPTTLPLPLPLGSASPLSSPPSTTLPLPLGSASALSSPPPTTLPLPLPLGSASPLSSPPSTTLPLPLGSASALSSPPPTTLPLPLGSASALSSPPPTPLALPLGSASPLSSPPPTTLPLPLPLGSASPLSPPPPTTLPLPLPLGSASPLSSPPPTTLPLSPAPRHGRQHATGTEEDYTVTKSFAQRPPPPSPEKARKTPEPVCSWKVAIMSPTGVQGLTKDSCCSLRSGRVAPPVGQSSLRGFPSSLGVQPERCSQGNYSPVSDCLPGNYSPVSDFEDADADLEMENGQNALSLLVDTVLASTDSTGSGWAQTSRSFLPQPQTAPGAQGTAAPRSSEPPAADLRGAPPCPGPLRVPSISVQIPAERPETPAEGRLDRREGLLCAAASRPIKLSPIGEPSTSAHSITVVGASKPRQVTPVGSPKAQPLLGCGAPTPPSLLSPKLHCNSVARAEKLERKKRQRKTEKASSYAGLFASTTATQSSHSPSPAQQKGPQRPEGDVSGTQDGRPHPESSAGRAQSSGGEQCKQEPDDAGSNLLSLSLNNDSPMSPTVSYIGLTSPNRRGTGPVLLPYTQRTSNTQSVSLCVDTKLGSTRGTKQTLLPFHSTSVAHVNSKLSTPKNGSTKPLLLGIMSGPEDSEAVLQQLSDTARRLMSSSSPSDAALPPASQAGFCSFASLQQPVSAKLKNLWDREPTSRRGRGAALKRIGPQQDPASDPLGLGPGPLQPLVSLRDTLSPPLAGTFTGLGVKPSVVGTLCLSSTSSSTSSPSSTSSSFSFSTSSFSPSRLLCGGDACHQPSLSQLFRKAGQSPAALLSRGGFAKAGIQTVLAVSSPGRFRLWLRHRRLSPFVQLSPATVTTLVTTLALRRDQYPPLRPLADFTAPPGLGNDHSYAHRSCQEASSPCRTRAAARRRSKARLAPERSLDVPPRHAPSPRALRLDGSPTEPVPNFAKVSANVKYPGLHGRGLPREATLYDGDVGTQTGRRSERVSQIRIRKTVPKPDNNLTPMGLPKPKRLKKKEFSLEEIYTNKNYKSPTPNRSLETIFEEPKEKNGALVCIGHQKRKRVLDFPDFTLPRKRKARPNVGLIRTKGRARRGRGDDTDLDVLLIEKLTELEDYFSREGLED</sequence>
<comment type="caution">
    <text evidence="4">The sequence shown here is derived from an EMBL/GenBank/DDBJ whole genome shotgun (WGS) entry which is preliminary data.</text>
</comment>
<dbReference type="EMBL" id="JBHFQA010000004">
    <property type="protein sequence ID" value="KAL2100350.1"/>
    <property type="molecule type" value="Genomic_DNA"/>
</dbReference>
<feature type="region of interest" description="Disordered" evidence="2">
    <location>
        <begin position="543"/>
        <end position="615"/>
    </location>
</feature>
<gene>
    <name evidence="4" type="ORF">ACEWY4_004744</name>
</gene>
<evidence type="ECO:0000259" key="3">
    <source>
        <dbReference type="Pfam" id="PF15386"/>
    </source>
</evidence>